<dbReference type="GO" id="GO:0000785">
    <property type="term" value="C:chromatin"/>
    <property type="evidence" value="ECO:0007669"/>
    <property type="project" value="TreeGrafter"/>
</dbReference>
<dbReference type="GO" id="GO:0031490">
    <property type="term" value="F:chromatin DNA binding"/>
    <property type="evidence" value="ECO:0007669"/>
    <property type="project" value="TreeGrafter"/>
</dbReference>
<evidence type="ECO:0000256" key="1">
    <source>
        <dbReference type="ARBA" id="ARBA00004123"/>
    </source>
</evidence>
<evidence type="ECO:0000256" key="2">
    <source>
        <dbReference type="ARBA" id="ARBA00006801"/>
    </source>
</evidence>
<evidence type="ECO:0000313" key="6">
    <source>
        <dbReference type="EMBL" id="RZB89999.1"/>
    </source>
</evidence>
<dbReference type="GO" id="GO:0008168">
    <property type="term" value="F:methyltransferase activity"/>
    <property type="evidence" value="ECO:0007669"/>
    <property type="project" value="UniProtKB-KW"/>
</dbReference>
<dbReference type="GO" id="GO:0032259">
    <property type="term" value="P:methylation"/>
    <property type="evidence" value="ECO:0007669"/>
    <property type="project" value="UniProtKB-KW"/>
</dbReference>
<reference evidence="6 7" key="1">
    <citation type="submission" date="2018-09" db="EMBL/GenBank/DDBJ databases">
        <title>A high-quality reference genome of wild soybean provides a powerful tool to mine soybean genomes.</title>
        <authorList>
            <person name="Xie M."/>
            <person name="Chung C.Y.L."/>
            <person name="Li M.-W."/>
            <person name="Wong F.-L."/>
            <person name="Chan T.-F."/>
            <person name="Lam H.-M."/>
        </authorList>
    </citation>
    <scope>NUCLEOTIDE SEQUENCE [LARGE SCALE GENOMIC DNA]</scope>
    <source>
        <strain evidence="7">cv. W05</strain>
        <tissue evidence="6">Hypocotyl of etiolated seedlings</tissue>
    </source>
</reference>
<accession>A0A445IV82</accession>
<dbReference type="Pfam" id="PF02373">
    <property type="entry name" value="JmjC"/>
    <property type="match status" value="1"/>
</dbReference>
<dbReference type="SUPFAM" id="SSF51197">
    <property type="entry name" value="Clavaminate synthase-like"/>
    <property type="match status" value="1"/>
</dbReference>
<dbReference type="PANTHER" id="PTHR12549">
    <property type="entry name" value="JMJC DOMAIN-CONTAINING HISTONE DEMETHYLATION PROTEIN"/>
    <property type="match status" value="1"/>
</dbReference>
<dbReference type="SMART" id="SM00558">
    <property type="entry name" value="JmjC"/>
    <property type="match status" value="1"/>
</dbReference>
<evidence type="ECO:0000313" key="7">
    <source>
        <dbReference type="Proteomes" id="UP000289340"/>
    </source>
</evidence>
<comment type="caution">
    <text evidence="6">The sequence shown here is derived from an EMBL/GenBank/DDBJ whole genome shotgun (WGS) entry which is preliminary data.</text>
</comment>
<keyword evidence="4" id="KW-0539">Nucleus</keyword>
<dbReference type="GO" id="GO:0006357">
    <property type="term" value="P:regulation of transcription by RNA polymerase II"/>
    <property type="evidence" value="ECO:0007669"/>
    <property type="project" value="TreeGrafter"/>
</dbReference>
<sequence length="341" mass="39333">MSCVKNSTALGIELSVVLGERSNQCTDNLTYKIPRRPRDFGSSKKRKVQDIIKSKSMGEDVLVCSKRTELPFRKWLEAKKCLTSLKKKRKLENNILINNLEDNKVYVPSKTNSRSKARKMDDVKDTEQTSRRCHQCMKKERAAYVPCTKCQKMFPDLSIEDIAQECPFSQKNCNCNVCLSSRGMIKVNILTHTAEVTLTDEQNSVISKLKKAHIAQDEKEHQTGGALWDIFRREDIDMLEAYLRKHSKEFRHTYCSPVEQVIHPIHDQSFYLTLEHKKKLKEEFGVEPWTFEQKLGEAVFIPAGCPPHQVRNLKVKLEIKKMIVYAVGHAVKEFEALVRCS</sequence>
<evidence type="ECO:0000256" key="3">
    <source>
        <dbReference type="ARBA" id="ARBA00022723"/>
    </source>
</evidence>
<dbReference type="GO" id="GO:0032454">
    <property type="term" value="F:histone H3K9 demethylase activity"/>
    <property type="evidence" value="ECO:0007669"/>
    <property type="project" value="InterPro"/>
</dbReference>
<protein>
    <submittedName>
        <fullName evidence="6">Lysine-specific demethylase JMJ25</fullName>
    </submittedName>
</protein>
<dbReference type="PANTHER" id="PTHR12549:SF50">
    <property type="entry name" value="TRANSCRIPTION FACTOR JUMONJI (JMJC) DOMAIN PROTEIN"/>
    <property type="match status" value="1"/>
</dbReference>
<keyword evidence="6" id="KW-0808">Transferase</keyword>
<evidence type="ECO:0000259" key="5">
    <source>
        <dbReference type="SMART" id="SM00558"/>
    </source>
</evidence>
<keyword evidence="7" id="KW-1185">Reference proteome</keyword>
<dbReference type="InterPro" id="IPR045109">
    <property type="entry name" value="LSDs-like"/>
</dbReference>
<dbReference type="EMBL" id="QZWG01000009">
    <property type="protein sequence ID" value="RZB89999.1"/>
    <property type="molecule type" value="Genomic_DNA"/>
</dbReference>
<dbReference type="GO" id="GO:0046872">
    <property type="term" value="F:metal ion binding"/>
    <property type="evidence" value="ECO:0007669"/>
    <property type="project" value="UniProtKB-KW"/>
</dbReference>
<keyword evidence="6" id="KW-0489">Methyltransferase</keyword>
<dbReference type="GO" id="GO:0000118">
    <property type="term" value="C:histone deacetylase complex"/>
    <property type="evidence" value="ECO:0007669"/>
    <property type="project" value="TreeGrafter"/>
</dbReference>
<dbReference type="Gene3D" id="2.60.120.650">
    <property type="entry name" value="Cupin"/>
    <property type="match status" value="1"/>
</dbReference>
<comment type="similarity">
    <text evidence="2">Belongs to the JARID1 histone demethylase family.</text>
</comment>
<keyword evidence="3" id="KW-0479">Metal-binding</keyword>
<comment type="subcellular location">
    <subcellularLocation>
        <location evidence="1">Nucleus</location>
    </subcellularLocation>
</comment>
<dbReference type="Proteomes" id="UP000289340">
    <property type="component" value="Chromosome 9"/>
</dbReference>
<organism evidence="6 7">
    <name type="scientific">Glycine soja</name>
    <name type="common">Wild soybean</name>
    <dbReference type="NCBI Taxonomy" id="3848"/>
    <lineage>
        <taxon>Eukaryota</taxon>
        <taxon>Viridiplantae</taxon>
        <taxon>Streptophyta</taxon>
        <taxon>Embryophyta</taxon>
        <taxon>Tracheophyta</taxon>
        <taxon>Spermatophyta</taxon>
        <taxon>Magnoliopsida</taxon>
        <taxon>eudicotyledons</taxon>
        <taxon>Gunneridae</taxon>
        <taxon>Pentapetalae</taxon>
        <taxon>rosids</taxon>
        <taxon>fabids</taxon>
        <taxon>Fabales</taxon>
        <taxon>Fabaceae</taxon>
        <taxon>Papilionoideae</taxon>
        <taxon>50 kb inversion clade</taxon>
        <taxon>NPAAA clade</taxon>
        <taxon>indigoferoid/millettioid clade</taxon>
        <taxon>Phaseoleae</taxon>
        <taxon>Glycine</taxon>
        <taxon>Glycine subgen. Soja</taxon>
    </lineage>
</organism>
<name>A0A445IV82_GLYSO</name>
<dbReference type="AlphaFoldDB" id="A0A445IV82"/>
<dbReference type="GO" id="GO:0003712">
    <property type="term" value="F:transcription coregulator activity"/>
    <property type="evidence" value="ECO:0007669"/>
    <property type="project" value="TreeGrafter"/>
</dbReference>
<feature type="domain" description="JmjC" evidence="5">
    <location>
        <begin position="148"/>
        <end position="329"/>
    </location>
</feature>
<dbReference type="InterPro" id="IPR003347">
    <property type="entry name" value="JmjC_dom"/>
</dbReference>
<proteinExistence type="inferred from homology"/>
<evidence type="ECO:0000256" key="4">
    <source>
        <dbReference type="ARBA" id="ARBA00023242"/>
    </source>
</evidence>
<gene>
    <name evidence="6" type="ORF">D0Y65_022803</name>
</gene>